<gene>
    <name evidence="3" type="ORF">PCASD_15278</name>
    <name evidence="2" type="ORF">PCASD_20520</name>
</gene>
<dbReference type="Proteomes" id="UP000235392">
    <property type="component" value="Unassembled WGS sequence"/>
</dbReference>
<organism evidence="2 4">
    <name type="scientific">Puccinia coronata f. sp. avenae</name>
    <dbReference type="NCBI Taxonomy" id="200324"/>
    <lineage>
        <taxon>Eukaryota</taxon>
        <taxon>Fungi</taxon>
        <taxon>Dikarya</taxon>
        <taxon>Basidiomycota</taxon>
        <taxon>Pucciniomycotina</taxon>
        <taxon>Pucciniomycetes</taxon>
        <taxon>Pucciniales</taxon>
        <taxon>Pucciniaceae</taxon>
        <taxon>Puccinia</taxon>
    </lineage>
</organism>
<accession>A0A2N5SJM7</accession>
<feature type="compositionally biased region" description="Polar residues" evidence="1">
    <location>
        <begin position="126"/>
        <end position="147"/>
    </location>
</feature>
<evidence type="ECO:0000313" key="2">
    <source>
        <dbReference type="EMBL" id="PLW13445.1"/>
    </source>
</evidence>
<proteinExistence type="predicted"/>
<name>A0A2N5SJM7_9BASI</name>
<dbReference type="EMBL" id="PGCI01000153">
    <property type="protein sequence ID" value="PLW36853.1"/>
    <property type="molecule type" value="Genomic_DNA"/>
</dbReference>
<comment type="caution">
    <text evidence="2">The sequence shown here is derived from an EMBL/GenBank/DDBJ whole genome shotgun (WGS) entry which is preliminary data.</text>
</comment>
<feature type="compositionally biased region" description="Polar residues" evidence="1">
    <location>
        <begin position="47"/>
        <end position="60"/>
    </location>
</feature>
<sequence>MSDSKASNPHPFKTAAGAAAAVARLTPSTQALQQALYTNTFSNNAQQNFTQSIHNPTTSHPMFRPTARNAGQGSQQDTPVATNFQAQIETRHPSNSSTNWQQAAAPPLPHQTQPGASPNGPPNPNDTSITNTYASNTNQTGPTTFPTHSGPPYATERLQQ</sequence>
<feature type="compositionally biased region" description="Polar residues" evidence="1">
    <location>
        <begin position="69"/>
        <end position="102"/>
    </location>
</feature>
<feature type="region of interest" description="Disordered" evidence="1">
    <location>
        <begin position="47"/>
        <end position="160"/>
    </location>
</feature>
<dbReference type="EMBL" id="PGCI01000852">
    <property type="protein sequence ID" value="PLW13445.1"/>
    <property type="molecule type" value="Genomic_DNA"/>
</dbReference>
<evidence type="ECO:0000256" key="1">
    <source>
        <dbReference type="SAM" id="MobiDB-lite"/>
    </source>
</evidence>
<evidence type="ECO:0000313" key="3">
    <source>
        <dbReference type="EMBL" id="PLW36853.1"/>
    </source>
</evidence>
<protein>
    <submittedName>
        <fullName evidence="2">Uncharacterized protein</fullName>
    </submittedName>
</protein>
<dbReference type="AlphaFoldDB" id="A0A2N5SJM7"/>
<evidence type="ECO:0000313" key="4">
    <source>
        <dbReference type="Proteomes" id="UP000235392"/>
    </source>
</evidence>
<reference evidence="2 4" key="1">
    <citation type="submission" date="2017-11" db="EMBL/GenBank/DDBJ databases">
        <title>De novo assembly and phasing of dikaryotic genomes from two isolates of Puccinia coronata f. sp. avenae, the causal agent of oat crown rust.</title>
        <authorList>
            <person name="Miller M.E."/>
            <person name="Zhang Y."/>
            <person name="Omidvar V."/>
            <person name="Sperschneider J."/>
            <person name="Schwessinger B."/>
            <person name="Raley C."/>
            <person name="Palmer J.M."/>
            <person name="Garnica D."/>
            <person name="Upadhyaya N."/>
            <person name="Rathjen J."/>
            <person name="Taylor J.M."/>
            <person name="Park R.F."/>
            <person name="Dodds P.N."/>
            <person name="Hirsch C.D."/>
            <person name="Kianian S.F."/>
            <person name="Figueroa M."/>
        </authorList>
    </citation>
    <scope>NUCLEOTIDE SEQUENCE [LARGE SCALE GENOMIC DNA]</scope>
    <source>
        <strain evidence="2">12SD80</strain>
    </source>
</reference>